<dbReference type="RefSeq" id="WP_111871887.1">
    <property type="nucleotide sequence ID" value="NZ_QLYX01000022.1"/>
</dbReference>
<name>A0A365GW52_9ACTN</name>
<evidence type="ECO:0000313" key="2">
    <source>
        <dbReference type="Proteomes" id="UP000251891"/>
    </source>
</evidence>
<dbReference type="Pfam" id="PF23169">
    <property type="entry name" value="HalD"/>
    <property type="match status" value="1"/>
</dbReference>
<reference evidence="1 2" key="1">
    <citation type="submission" date="2018-06" db="EMBL/GenBank/DDBJ databases">
        <title>Actinomadura craniellae sp. nov. isolated from marine sponge Craniella sp.</title>
        <authorList>
            <person name="Li L."/>
            <person name="Xu Q.H."/>
            <person name="Lin H.W."/>
            <person name="Lu Y.H."/>
        </authorList>
    </citation>
    <scope>NUCLEOTIDE SEQUENCE [LARGE SCALE GENOMIC DNA]</scope>
    <source>
        <strain evidence="1 2">LHW63021</strain>
    </source>
</reference>
<evidence type="ECO:0000313" key="1">
    <source>
        <dbReference type="EMBL" id="RAY10988.1"/>
    </source>
</evidence>
<dbReference type="EMBL" id="QLYX01000022">
    <property type="protein sequence ID" value="RAY10988.1"/>
    <property type="molecule type" value="Genomic_DNA"/>
</dbReference>
<dbReference type="AlphaFoldDB" id="A0A365GW52"/>
<dbReference type="Proteomes" id="UP000251891">
    <property type="component" value="Unassembled WGS sequence"/>
</dbReference>
<gene>
    <name evidence="1" type="ORF">DPM19_32265</name>
</gene>
<dbReference type="OrthoDB" id="9798229at2"/>
<dbReference type="InterPro" id="IPR056470">
    <property type="entry name" value="BesD/HalB-like"/>
</dbReference>
<dbReference type="SUPFAM" id="SSF51197">
    <property type="entry name" value="Clavaminate synthase-like"/>
    <property type="match status" value="1"/>
</dbReference>
<sequence length="289" mass="32046">MGTSDARLVGQVVDTTRYPLSDPTSADWQAVVSRTRQELQNSGCSVLPDFIRPALQEALQWECAKIASQAHYEVETVNAYNIATDSSLPADHPGRIAIQRGNAFVARDHIPADFIVHRLYTSGLFQRFVADCFGLPRVHELADPLSGLCLNVVNPGMEHPWHFDTNEFTVSLLTQRAQAGGVFEYCPNIRSAQAENFADVRSVLTGHGEHLTHRLTLRPGDLQLFKGRYSLHRVSPVAGDTARHTAIFAYSERPGVVGSVTRTKQLFGRVLPEHLAAERRAVRVDQLLD</sequence>
<protein>
    <submittedName>
        <fullName evidence="1">ArpA protein</fullName>
    </submittedName>
</protein>
<proteinExistence type="predicted"/>
<organism evidence="1 2">
    <name type="scientific">Actinomadura craniellae</name>
    <dbReference type="NCBI Taxonomy" id="2231787"/>
    <lineage>
        <taxon>Bacteria</taxon>
        <taxon>Bacillati</taxon>
        <taxon>Actinomycetota</taxon>
        <taxon>Actinomycetes</taxon>
        <taxon>Streptosporangiales</taxon>
        <taxon>Thermomonosporaceae</taxon>
        <taxon>Actinomadura</taxon>
    </lineage>
</organism>
<comment type="caution">
    <text evidence="1">The sequence shown here is derived from an EMBL/GenBank/DDBJ whole genome shotgun (WGS) entry which is preliminary data.</text>
</comment>
<accession>A0A365GW52</accession>
<keyword evidence="2" id="KW-1185">Reference proteome</keyword>